<keyword evidence="1" id="KW-0175">Coiled coil</keyword>
<protein>
    <recommendedName>
        <fullName evidence="3">Arb2 domain-containing protein</fullName>
    </recommendedName>
</protein>
<dbReference type="HOGENOM" id="CLU_027515_1_0_1"/>
<accession>R0ILI9</accession>
<feature type="region of interest" description="Disordered" evidence="2">
    <location>
        <begin position="371"/>
        <end position="393"/>
    </location>
</feature>
<dbReference type="InterPro" id="IPR048263">
    <property type="entry name" value="Arb2"/>
</dbReference>
<dbReference type="STRING" id="671987.R0ILI9"/>
<keyword evidence="5" id="KW-1185">Reference proteome</keyword>
<dbReference type="Proteomes" id="UP000016935">
    <property type="component" value="Unassembled WGS sequence"/>
</dbReference>
<organism evidence="4 5">
    <name type="scientific">Exserohilum turcicum (strain 28A)</name>
    <name type="common">Northern leaf blight fungus</name>
    <name type="synonym">Setosphaeria turcica</name>
    <dbReference type="NCBI Taxonomy" id="671987"/>
    <lineage>
        <taxon>Eukaryota</taxon>
        <taxon>Fungi</taxon>
        <taxon>Dikarya</taxon>
        <taxon>Ascomycota</taxon>
        <taxon>Pezizomycotina</taxon>
        <taxon>Dothideomycetes</taxon>
        <taxon>Pleosporomycetidae</taxon>
        <taxon>Pleosporales</taxon>
        <taxon>Pleosporineae</taxon>
        <taxon>Pleosporaceae</taxon>
        <taxon>Exserohilum</taxon>
    </lineage>
</organism>
<name>R0ILI9_EXST2</name>
<dbReference type="PANTHER" id="PTHR21357:SF4">
    <property type="entry name" value="FAM172 FAMILY PROTEIN HOMOLOG CG10038"/>
    <property type="match status" value="1"/>
</dbReference>
<evidence type="ECO:0000259" key="3">
    <source>
        <dbReference type="Pfam" id="PF22749"/>
    </source>
</evidence>
<feature type="domain" description="Arb2" evidence="3">
    <location>
        <begin position="15"/>
        <end position="316"/>
    </location>
</feature>
<evidence type="ECO:0000313" key="5">
    <source>
        <dbReference type="Proteomes" id="UP000016935"/>
    </source>
</evidence>
<dbReference type="RefSeq" id="XP_008026735.1">
    <property type="nucleotide sequence ID" value="XM_008028544.1"/>
</dbReference>
<dbReference type="eggNOG" id="ENOG502SGUN">
    <property type="taxonomic scope" value="Eukaryota"/>
</dbReference>
<dbReference type="Pfam" id="PF22749">
    <property type="entry name" value="Arb2"/>
    <property type="match status" value="1"/>
</dbReference>
<evidence type="ECO:0000313" key="4">
    <source>
        <dbReference type="EMBL" id="EOA85656.1"/>
    </source>
</evidence>
<proteinExistence type="predicted"/>
<dbReference type="GO" id="GO:0035197">
    <property type="term" value="F:siRNA binding"/>
    <property type="evidence" value="ECO:0007669"/>
    <property type="project" value="TreeGrafter"/>
</dbReference>
<evidence type="ECO:0000256" key="1">
    <source>
        <dbReference type="SAM" id="Coils"/>
    </source>
</evidence>
<evidence type="ECO:0000256" key="2">
    <source>
        <dbReference type="SAM" id="MobiDB-lite"/>
    </source>
</evidence>
<reference evidence="4 5" key="2">
    <citation type="journal article" date="2013" name="PLoS Genet.">
        <title>Comparative genome structure, secondary metabolite, and effector coding capacity across Cochliobolus pathogens.</title>
        <authorList>
            <person name="Condon B.J."/>
            <person name="Leng Y."/>
            <person name="Wu D."/>
            <person name="Bushley K.E."/>
            <person name="Ohm R.A."/>
            <person name="Otillar R."/>
            <person name="Martin J."/>
            <person name="Schackwitz W."/>
            <person name="Grimwood J."/>
            <person name="MohdZainudin N."/>
            <person name="Xue C."/>
            <person name="Wang R."/>
            <person name="Manning V.A."/>
            <person name="Dhillon B."/>
            <person name="Tu Z.J."/>
            <person name="Steffenson B.J."/>
            <person name="Salamov A."/>
            <person name="Sun H."/>
            <person name="Lowry S."/>
            <person name="LaButti K."/>
            <person name="Han J."/>
            <person name="Copeland A."/>
            <person name="Lindquist E."/>
            <person name="Barry K."/>
            <person name="Schmutz J."/>
            <person name="Baker S.E."/>
            <person name="Ciuffetti L.M."/>
            <person name="Grigoriev I.V."/>
            <person name="Zhong S."/>
            <person name="Turgeon B.G."/>
        </authorList>
    </citation>
    <scope>NUCLEOTIDE SEQUENCE [LARGE SCALE GENOMIC DNA]</scope>
    <source>
        <strain evidence="5">28A</strain>
    </source>
</reference>
<dbReference type="PANTHER" id="PTHR21357">
    <property type="entry name" value="FAM172 FAMILY PROTEIN HOMOLOG CG10038"/>
    <property type="match status" value="1"/>
</dbReference>
<reference evidence="4 5" key="1">
    <citation type="journal article" date="2012" name="PLoS Pathog.">
        <title>Diverse lifestyles and strategies of plant pathogenesis encoded in the genomes of eighteen Dothideomycetes fungi.</title>
        <authorList>
            <person name="Ohm R.A."/>
            <person name="Feau N."/>
            <person name="Henrissat B."/>
            <person name="Schoch C.L."/>
            <person name="Horwitz B.A."/>
            <person name="Barry K.W."/>
            <person name="Condon B.J."/>
            <person name="Copeland A.C."/>
            <person name="Dhillon B."/>
            <person name="Glaser F."/>
            <person name="Hesse C.N."/>
            <person name="Kosti I."/>
            <person name="LaButti K."/>
            <person name="Lindquist E.A."/>
            <person name="Lucas S."/>
            <person name="Salamov A.A."/>
            <person name="Bradshaw R.E."/>
            <person name="Ciuffetti L."/>
            <person name="Hamelin R.C."/>
            <person name="Kema G.H.J."/>
            <person name="Lawrence C."/>
            <person name="Scott J.A."/>
            <person name="Spatafora J.W."/>
            <person name="Turgeon B.G."/>
            <person name="de Wit P.J.G.M."/>
            <person name="Zhong S."/>
            <person name="Goodwin S.B."/>
            <person name="Grigoriev I.V."/>
        </authorList>
    </citation>
    <scope>NUCLEOTIDE SEQUENCE [LARGE SCALE GENOMIC DNA]</scope>
    <source>
        <strain evidence="5">28A</strain>
    </source>
</reference>
<dbReference type="GeneID" id="19396153"/>
<dbReference type="GO" id="GO:0005634">
    <property type="term" value="C:nucleus"/>
    <property type="evidence" value="ECO:0007669"/>
    <property type="project" value="TreeGrafter"/>
</dbReference>
<dbReference type="EMBL" id="KB908659">
    <property type="protein sequence ID" value="EOA85656.1"/>
    <property type="molecule type" value="Genomic_DNA"/>
</dbReference>
<feature type="coiled-coil region" evidence="1">
    <location>
        <begin position="510"/>
        <end position="554"/>
    </location>
</feature>
<sequence>MFRRIEDTMEPDASFPADLKKLGFFVNTTGHIRMINAPEKPFLYHATNNERVNEVRREAMQACQRMEVEVRLASLGLKRIYLPAFTLEKPNGPHVPILAPVPETLKKRKRVIVLVNSTLQDLGILSYGELQRDLGINGGSVVNFVKEMVKRSRDDADEQNADIFEDGYRLADDSLTPGLVVMNTAQFLYSHKHNQAMTLRSWSAMLRKSIAHDMIRIHTTENHVQGHRTAQEHVKTVFDQVICNPDRVAADADVYLIAIEDGNEHVLNLLAEDFEKYGTRITAMALINSLMEDSQIKDPRLRAFLHQRARQWKFSDVTPNPLHCTDLPEGYEQDFNDDYHLDMSKHIAWHEEVPNGPIAAIQKTLRHVSLASTAPKQAQPAPSSSGAGEATVEWSSGQRVVCPTFGGGPSPSGESILTHRPVQHAVLSFFEQVSQDPENYRNKNLIVYKEAPKPSPDNPLALFAEDAENNTSSVSDDKTTATTIEQAELSEGKEELMRLRQALNACPDDMPELESGREKLARKIAKLECQLQAMEEKEKKALEAAAAVQAAAQQTEPQVWRPEVQGAKVPFAGTTVDSELLRAAGLMESS</sequence>
<dbReference type="OrthoDB" id="421951at2759"/>
<dbReference type="AlphaFoldDB" id="R0ILI9"/>
<dbReference type="InterPro" id="IPR053858">
    <property type="entry name" value="Arb2_dom"/>
</dbReference>
<gene>
    <name evidence="4" type="ORF">SETTUDRAFT_132374</name>
</gene>
<feature type="compositionally biased region" description="Polar residues" evidence="2">
    <location>
        <begin position="371"/>
        <end position="386"/>
    </location>
</feature>
<dbReference type="GO" id="GO:0031048">
    <property type="term" value="P:regulatory ncRNA-mediated heterochromatin formation"/>
    <property type="evidence" value="ECO:0007669"/>
    <property type="project" value="TreeGrafter"/>
</dbReference>